<evidence type="ECO:0000256" key="7">
    <source>
        <dbReference type="SAM" id="MobiDB-lite"/>
    </source>
</evidence>
<keyword evidence="5" id="KW-0325">Glycoprotein</keyword>
<sequence>RVRGAAGAVCHAAPTPPPPPAPPMILQSPEMVSLSRGNTARLVCNSSGEPAPTLRWLKDGEPVQPNGRVKTPSPGVLLINQLGVADAGYYQCISTNDLGTACATTRLSVIVREGLPSAPRLRSASPQSSTAVLLIWERPEHNSDQIIGFSVHYQQAGEQQLSLQGAACSCRIPKLLGILFI</sequence>
<comment type="similarity">
    <text evidence="1">Belongs to the immunoglobulin superfamily. DCC family.</text>
</comment>
<dbReference type="Ensembl" id="ENSPKIT00000037392.1">
    <property type="protein sequence ID" value="ENSPKIP00000012984.1"/>
    <property type="gene ID" value="ENSPKIG00000000581.1"/>
</dbReference>
<dbReference type="SMART" id="SM00409">
    <property type="entry name" value="IG"/>
    <property type="match status" value="1"/>
</dbReference>
<protein>
    <recommendedName>
        <fullName evidence="8">Ig-like domain-containing protein</fullName>
    </recommendedName>
</protein>
<evidence type="ECO:0000256" key="5">
    <source>
        <dbReference type="ARBA" id="ARBA00023180"/>
    </source>
</evidence>
<dbReference type="Gene3D" id="2.60.40.10">
    <property type="entry name" value="Immunoglobulins"/>
    <property type="match status" value="2"/>
</dbReference>
<dbReference type="SUPFAM" id="SSF48726">
    <property type="entry name" value="Immunoglobulin"/>
    <property type="match status" value="1"/>
</dbReference>
<dbReference type="CDD" id="cd00063">
    <property type="entry name" value="FN3"/>
    <property type="match status" value="1"/>
</dbReference>
<dbReference type="GeneTree" id="ENSGT00940000159637"/>
<dbReference type="Proteomes" id="UP000261540">
    <property type="component" value="Unplaced"/>
</dbReference>
<dbReference type="Pfam" id="PF07679">
    <property type="entry name" value="I-set"/>
    <property type="match status" value="1"/>
</dbReference>
<evidence type="ECO:0000313" key="10">
    <source>
        <dbReference type="Proteomes" id="UP000261540"/>
    </source>
</evidence>
<dbReference type="PANTHER" id="PTHR44170:SF5">
    <property type="entry name" value="IMMUNOGLOBULIN SUPERFAMILY DCC SUBCLASS MEMBER 4"/>
    <property type="match status" value="1"/>
</dbReference>
<evidence type="ECO:0000256" key="4">
    <source>
        <dbReference type="ARBA" id="ARBA00023157"/>
    </source>
</evidence>
<keyword evidence="3" id="KW-0677">Repeat</keyword>
<dbReference type="InterPro" id="IPR013098">
    <property type="entry name" value="Ig_I-set"/>
</dbReference>
<dbReference type="InterPro" id="IPR003961">
    <property type="entry name" value="FN3_dom"/>
</dbReference>
<dbReference type="PROSITE" id="PS50835">
    <property type="entry name" value="IG_LIKE"/>
    <property type="match status" value="1"/>
</dbReference>
<keyword evidence="2" id="KW-0732">Signal</keyword>
<evidence type="ECO:0000259" key="8">
    <source>
        <dbReference type="PROSITE" id="PS50835"/>
    </source>
</evidence>
<evidence type="ECO:0000313" key="9">
    <source>
        <dbReference type="Ensembl" id="ENSPKIP00000012984.1"/>
    </source>
</evidence>
<evidence type="ECO:0000256" key="6">
    <source>
        <dbReference type="ARBA" id="ARBA00023319"/>
    </source>
</evidence>
<name>A0A3B3R470_9TELE</name>
<dbReference type="GO" id="GO:0098609">
    <property type="term" value="P:cell-cell adhesion"/>
    <property type="evidence" value="ECO:0007669"/>
    <property type="project" value="TreeGrafter"/>
</dbReference>
<dbReference type="InterPro" id="IPR036179">
    <property type="entry name" value="Ig-like_dom_sf"/>
</dbReference>
<dbReference type="FunFam" id="2.60.40.10:FF:000299">
    <property type="entry name" value="protogenin isoform X2"/>
    <property type="match status" value="1"/>
</dbReference>
<evidence type="ECO:0000256" key="2">
    <source>
        <dbReference type="ARBA" id="ARBA00022729"/>
    </source>
</evidence>
<dbReference type="InterPro" id="IPR013783">
    <property type="entry name" value="Ig-like_fold"/>
</dbReference>
<dbReference type="InterPro" id="IPR003598">
    <property type="entry name" value="Ig_sub2"/>
</dbReference>
<proteinExistence type="inferred from homology"/>
<feature type="domain" description="Ig-like" evidence="8">
    <location>
        <begin position="23"/>
        <end position="108"/>
    </location>
</feature>
<dbReference type="STRING" id="1676925.ENSPKIP00000012984"/>
<evidence type="ECO:0000256" key="3">
    <source>
        <dbReference type="ARBA" id="ARBA00022737"/>
    </source>
</evidence>
<dbReference type="InterPro" id="IPR036116">
    <property type="entry name" value="FN3_sf"/>
</dbReference>
<organism evidence="9 10">
    <name type="scientific">Paramormyrops kingsleyae</name>
    <dbReference type="NCBI Taxonomy" id="1676925"/>
    <lineage>
        <taxon>Eukaryota</taxon>
        <taxon>Metazoa</taxon>
        <taxon>Chordata</taxon>
        <taxon>Craniata</taxon>
        <taxon>Vertebrata</taxon>
        <taxon>Euteleostomi</taxon>
        <taxon>Actinopterygii</taxon>
        <taxon>Neopterygii</taxon>
        <taxon>Teleostei</taxon>
        <taxon>Osteoglossocephala</taxon>
        <taxon>Osteoglossomorpha</taxon>
        <taxon>Osteoglossiformes</taxon>
        <taxon>Mormyridae</taxon>
        <taxon>Paramormyrops</taxon>
    </lineage>
</organism>
<dbReference type="InterPro" id="IPR007110">
    <property type="entry name" value="Ig-like_dom"/>
</dbReference>
<dbReference type="AlphaFoldDB" id="A0A3B3R470"/>
<reference evidence="9" key="1">
    <citation type="submission" date="2025-08" db="UniProtKB">
        <authorList>
            <consortium name="Ensembl"/>
        </authorList>
    </citation>
    <scope>IDENTIFICATION</scope>
</reference>
<evidence type="ECO:0000256" key="1">
    <source>
        <dbReference type="ARBA" id="ARBA00009588"/>
    </source>
</evidence>
<dbReference type="SUPFAM" id="SSF49265">
    <property type="entry name" value="Fibronectin type III"/>
    <property type="match status" value="1"/>
</dbReference>
<reference evidence="9" key="2">
    <citation type="submission" date="2025-09" db="UniProtKB">
        <authorList>
            <consortium name="Ensembl"/>
        </authorList>
    </citation>
    <scope>IDENTIFICATION</scope>
</reference>
<keyword evidence="6" id="KW-0393">Immunoglobulin domain</keyword>
<keyword evidence="4" id="KW-1015">Disulfide bond</keyword>
<feature type="region of interest" description="Disordered" evidence="7">
    <location>
        <begin position="1"/>
        <end position="22"/>
    </location>
</feature>
<accession>A0A3B3R470</accession>
<dbReference type="PANTHER" id="PTHR44170">
    <property type="entry name" value="PROTEIN SIDEKICK"/>
    <property type="match status" value="1"/>
</dbReference>
<dbReference type="InterPro" id="IPR003599">
    <property type="entry name" value="Ig_sub"/>
</dbReference>
<keyword evidence="10" id="KW-1185">Reference proteome</keyword>
<dbReference type="SMART" id="SM00408">
    <property type="entry name" value="IGc2"/>
    <property type="match status" value="1"/>
</dbReference>